<dbReference type="InterPro" id="IPR007168">
    <property type="entry name" value="Phageshock_PspC_N"/>
</dbReference>
<keyword evidence="3 7" id="KW-0812">Transmembrane</keyword>
<organism evidence="10 11">
    <name type="scientific">Nocardioides taihuensis</name>
    <dbReference type="NCBI Taxonomy" id="1835606"/>
    <lineage>
        <taxon>Bacteria</taxon>
        <taxon>Bacillati</taxon>
        <taxon>Actinomycetota</taxon>
        <taxon>Actinomycetes</taxon>
        <taxon>Propionibacteriales</taxon>
        <taxon>Nocardioidaceae</taxon>
        <taxon>Nocardioides</taxon>
    </lineage>
</organism>
<comment type="caution">
    <text evidence="10">The sequence shown here is derived from an EMBL/GenBank/DDBJ whole genome shotgun (WGS) entry which is preliminary data.</text>
</comment>
<feature type="transmembrane region" description="Helical" evidence="7">
    <location>
        <begin position="260"/>
        <end position="279"/>
    </location>
</feature>
<evidence type="ECO:0000259" key="8">
    <source>
        <dbReference type="Pfam" id="PF04024"/>
    </source>
</evidence>
<feature type="domain" description="Cell wall-active antibiotics response LiaF-like C-terminal" evidence="9">
    <location>
        <begin position="326"/>
        <end position="419"/>
    </location>
</feature>
<feature type="region of interest" description="Disordered" evidence="6">
    <location>
        <begin position="1"/>
        <end position="29"/>
    </location>
</feature>
<evidence type="ECO:0000256" key="3">
    <source>
        <dbReference type="ARBA" id="ARBA00022692"/>
    </source>
</evidence>
<feature type="transmembrane region" description="Helical" evidence="7">
    <location>
        <begin position="229"/>
        <end position="248"/>
    </location>
</feature>
<evidence type="ECO:0000259" key="9">
    <source>
        <dbReference type="Pfam" id="PF09922"/>
    </source>
</evidence>
<feature type="transmembrane region" description="Helical" evidence="7">
    <location>
        <begin position="106"/>
        <end position="122"/>
    </location>
</feature>
<evidence type="ECO:0000313" key="11">
    <source>
        <dbReference type="Proteomes" id="UP001596087"/>
    </source>
</evidence>
<dbReference type="PANTHER" id="PTHR33885:SF3">
    <property type="entry name" value="PHAGE SHOCK PROTEIN C"/>
    <property type="match status" value="1"/>
</dbReference>
<feature type="transmembrane region" description="Helical" evidence="7">
    <location>
        <begin position="61"/>
        <end position="86"/>
    </location>
</feature>
<feature type="compositionally biased region" description="Pro residues" evidence="6">
    <location>
        <begin position="197"/>
        <end position="220"/>
    </location>
</feature>
<dbReference type="PANTHER" id="PTHR33885">
    <property type="entry name" value="PHAGE SHOCK PROTEIN C"/>
    <property type="match status" value="1"/>
</dbReference>
<evidence type="ECO:0000256" key="1">
    <source>
        <dbReference type="ARBA" id="ARBA00004162"/>
    </source>
</evidence>
<reference evidence="11" key="1">
    <citation type="journal article" date="2019" name="Int. J. Syst. Evol. Microbiol.">
        <title>The Global Catalogue of Microorganisms (GCM) 10K type strain sequencing project: providing services to taxonomists for standard genome sequencing and annotation.</title>
        <authorList>
            <consortium name="The Broad Institute Genomics Platform"/>
            <consortium name="The Broad Institute Genome Sequencing Center for Infectious Disease"/>
            <person name="Wu L."/>
            <person name="Ma J."/>
        </authorList>
    </citation>
    <scope>NUCLEOTIDE SEQUENCE [LARGE SCALE GENOMIC DNA]</scope>
    <source>
        <strain evidence="11">DFY41</strain>
    </source>
</reference>
<evidence type="ECO:0000256" key="5">
    <source>
        <dbReference type="ARBA" id="ARBA00023136"/>
    </source>
</evidence>
<name>A0ABW0BFE7_9ACTN</name>
<dbReference type="InterPro" id="IPR052027">
    <property type="entry name" value="PspC"/>
</dbReference>
<gene>
    <name evidence="10" type="ORF">ACFPGP_04930</name>
</gene>
<evidence type="ECO:0000256" key="7">
    <source>
        <dbReference type="SAM" id="Phobius"/>
    </source>
</evidence>
<dbReference type="Proteomes" id="UP001596087">
    <property type="component" value="Unassembled WGS sequence"/>
</dbReference>
<keyword evidence="2" id="KW-1003">Cell membrane</keyword>
<feature type="domain" description="Phage shock protein PspC N-terminal" evidence="8">
    <location>
        <begin position="35"/>
        <end position="91"/>
    </location>
</feature>
<feature type="compositionally biased region" description="Low complexity" evidence="6">
    <location>
        <begin position="183"/>
        <end position="196"/>
    </location>
</feature>
<accession>A0ABW0BFE7</accession>
<evidence type="ECO:0000256" key="2">
    <source>
        <dbReference type="ARBA" id="ARBA00022475"/>
    </source>
</evidence>
<feature type="region of interest" description="Disordered" evidence="6">
    <location>
        <begin position="177"/>
        <end position="220"/>
    </location>
</feature>
<feature type="transmembrane region" description="Helical" evidence="7">
    <location>
        <begin position="128"/>
        <end position="145"/>
    </location>
</feature>
<keyword evidence="4 7" id="KW-1133">Transmembrane helix</keyword>
<evidence type="ECO:0000313" key="10">
    <source>
        <dbReference type="EMBL" id="MFC5176005.1"/>
    </source>
</evidence>
<dbReference type="Pfam" id="PF04024">
    <property type="entry name" value="PspC"/>
    <property type="match status" value="1"/>
</dbReference>
<sequence length="422" mass="42947">MTTTPPEAPAGPPPADGPPPGGPRVSGGDIKDLGRLRRSATDRKVAGVAGGLARHLDVDPIILRVAFVVLVFFGGAGLILYGACWLLVPDEADGRAAVTLDERSRTVALLVVGVLAALALVGDSWGVFWFPWPVALLALVVWLVLSRTGKGSGSPAPPPTFGPTSAPVPQPYGAVPDAPAPYGPAGSPATATLPAGPVTPPPAWTPPPAASGTPYPPLPPPNPRKKGPVLFWFTLALIVFAEGVLGMVDLAGASVADGAYPALAVGITGAMLVVGAFWGRAGGLILLGLLSTIGLVGATAADDYEGRAHTARPDTSAEVRDRYSFGAGEYVVDLTAVQDVAALDGRTIELEGGVGRIEVVLPDNVDVDAHAQVGGPGAVDLFGEETGGVANEMSRTQDVPDEVATITIDAQLGVGQIEVRTR</sequence>
<dbReference type="InterPro" id="IPR024425">
    <property type="entry name" value="LiaF-like_C"/>
</dbReference>
<dbReference type="Pfam" id="PF09922">
    <property type="entry name" value="LiaF-like_C"/>
    <property type="match status" value="1"/>
</dbReference>
<dbReference type="EMBL" id="JBHSKD010000004">
    <property type="protein sequence ID" value="MFC5176005.1"/>
    <property type="molecule type" value="Genomic_DNA"/>
</dbReference>
<proteinExistence type="predicted"/>
<dbReference type="RefSeq" id="WP_378587647.1">
    <property type="nucleotide sequence ID" value="NZ_JBHSKD010000004.1"/>
</dbReference>
<protein>
    <submittedName>
        <fullName evidence="10">PspC domain-containing protein</fullName>
    </submittedName>
</protein>
<comment type="subcellular location">
    <subcellularLocation>
        <location evidence="1">Cell membrane</location>
        <topology evidence="1">Single-pass membrane protein</topology>
    </subcellularLocation>
</comment>
<keyword evidence="5 7" id="KW-0472">Membrane</keyword>
<feature type="compositionally biased region" description="Pro residues" evidence="6">
    <location>
        <begin position="1"/>
        <end position="22"/>
    </location>
</feature>
<keyword evidence="11" id="KW-1185">Reference proteome</keyword>
<evidence type="ECO:0000256" key="6">
    <source>
        <dbReference type="SAM" id="MobiDB-lite"/>
    </source>
</evidence>
<evidence type="ECO:0000256" key="4">
    <source>
        <dbReference type="ARBA" id="ARBA00022989"/>
    </source>
</evidence>